<evidence type="ECO:0000313" key="7">
    <source>
        <dbReference type="Proteomes" id="UP000252289"/>
    </source>
</evidence>
<evidence type="ECO:0000313" key="6">
    <source>
        <dbReference type="EMBL" id="RCL85415.1"/>
    </source>
</evidence>
<dbReference type="FunFam" id="3.10.580.10:FF:000002">
    <property type="entry name" value="Magnesium/cobalt efflux protein CorC"/>
    <property type="match status" value="1"/>
</dbReference>
<dbReference type="SUPFAM" id="SSF56176">
    <property type="entry name" value="FAD-binding/transporter-associated domain-like"/>
    <property type="match status" value="1"/>
</dbReference>
<name>A0A368EKX4_9PROT</name>
<dbReference type="SMART" id="SM00116">
    <property type="entry name" value="CBS"/>
    <property type="match status" value="2"/>
</dbReference>
<dbReference type="PANTHER" id="PTHR22777:SF27">
    <property type="entry name" value="MAGNESIUM AND COBALT EFFLUX PROTEIN CORC"/>
    <property type="match status" value="1"/>
</dbReference>
<evidence type="ECO:0000256" key="3">
    <source>
        <dbReference type="ARBA" id="ARBA00023122"/>
    </source>
</evidence>
<dbReference type="InterPro" id="IPR000644">
    <property type="entry name" value="CBS_dom"/>
</dbReference>
<dbReference type="Proteomes" id="UP000252289">
    <property type="component" value="Unassembled WGS sequence"/>
</dbReference>
<dbReference type="Pfam" id="PF00571">
    <property type="entry name" value="CBS"/>
    <property type="match status" value="2"/>
</dbReference>
<dbReference type="InterPro" id="IPR016169">
    <property type="entry name" value="FAD-bd_PCMH_sub2"/>
</dbReference>
<feature type="domain" description="CBS" evidence="5">
    <location>
        <begin position="67"/>
        <end position="129"/>
    </location>
</feature>
<dbReference type="Gene3D" id="3.30.465.10">
    <property type="match status" value="1"/>
</dbReference>
<proteinExistence type="inferred from homology"/>
<feature type="domain" description="CBS" evidence="5">
    <location>
        <begin position="132"/>
        <end position="189"/>
    </location>
</feature>
<comment type="caution">
    <text evidence="6">The sequence shown here is derived from an EMBL/GenBank/DDBJ whole genome shotgun (WGS) entry which is preliminary data.</text>
</comment>
<comment type="similarity">
    <text evidence="1">Belongs to the UPF0053 family. Hemolysin C subfamily.</text>
</comment>
<dbReference type="Gene3D" id="3.10.580.10">
    <property type="entry name" value="CBS-domain"/>
    <property type="match status" value="1"/>
</dbReference>
<dbReference type="GO" id="GO:0005886">
    <property type="term" value="C:plasma membrane"/>
    <property type="evidence" value="ECO:0007669"/>
    <property type="project" value="TreeGrafter"/>
</dbReference>
<dbReference type="EMBL" id="QOQK01000002">
    <property type="protein sequence ID" value="RCL85415.1"/>
    <property type="molecule type" value="Genomic_DNA"/>
</dbReference>
<dbReference type="SMART" id="SM01091">
    <property type="entry name" value="CorC_HlyC"/>
    <property type="match status" value="1"/>
</dbReference>
<dbReference type="CDD" id="cd04590">
    <property type="entry name" value="CBS_pair_CorC_HlyC_assoc"/>
    <property type="match status" value="1"/>
</dbReference>
<dbReference type="InterPro" id="IPR005170">
    <property type="entry name" value="Transptr-assoc_dom"/>
</dbReference>
<dbReference type="InterPro" id="IPR036318">
    <property type="entry name" value="FAD-bd_PCMH-like_sf"/>
</dbReference>
<organism evidence="6 7">
    <name type="scientific">PS1 clade bacterium</name>
    <dbReference type="NCBI Taxonomy" id="2175152"/>
    <lineage>
        <taxon>Bacteria</taxon>
        <taxon>Pseudomonadati</taxon>
        <taxon>Pseudomonadota</taxon>
        <taxon>Alphaproteobacteria</taxon>
        <taxon>PS1 clade</taxon>
    </lineage>
</organism>
<dbReference type="AlphaFoldDB" id="A0A368EKX4"/>
<evidence type="ECO:0000256" key="1">
    <source>
        <dbReference type="ARBA" id="ARBA00006446"/>
    </source>
</evidence>
<evidence type="ECO:0000259" key="5">
    <source>
        <dbReference type="PROSITE" id="PS51371"/>
    </source>
</evidence>
<dbReference type="InterPro" id="IPR046342">
    <property type="entry name" value="CBS_dom_sf"/>
</dbReference>
<dbReference type="SUPFAM" id="SSF54631">
    <property type="entry name" value="CBS-domain pair"/>
    <property type="match status" value="1"/>
</dbReference>
<evidence type="ECO:0000256" key="2">
    <source>
        <dbReference type="ARBA" id="ARBA00022737"/>
    </source>
</evidence>
<gene>
    <name evidence="6" type="ORF">DBW64_00735</name>
</gene>
<dbReference type="GO" id="GO:0050660">
    <property type="term" value="F:flavin adenine dinucleotide binding"/>
    <property type="evidence" value="ECO:0007669"/>
    <property type="project" value="InterPro"/>
</dbReference>
<dbReference type="PROSITE" id="PS51371">
    <property type="entry name" value="CBS"/>
    <property type="match status" value="2"/>
</dbReference>
<accession>A0A368EKX4</accession>
<reference evidence="6 7" key="1">
    <citation type="journal article" date="2018" name="Microbiome">
        <title>Fine metagenomic profile of the Mediterranean stratified and mixed water columns revealed by assembly and recruitment.</title>
        <authorList>
            <person name="Haro-Moreno J.M."/>
            <person name="Lopez-Perez M."/>
            <person name="De La Torre J.R."/>
            <person name="Picazo A."/>
            <person name="Camacho A."/>
            <person name="Rodriguez-Valera F."/>
        </authorList>
    </citation>
    <scope>NUCLEOTIDE SEQUENCE [LARGE SCALE GENOMIC DNA]</scope>
    <source>
        <strain evidence="6">MED-G50</strain>
    </source>
</reference>
<keyword evidence="3 4" id="KW-0129">CBS domain</keyword>
<dbReference type="InterPro" id="IPR044751">
    <property type="entry name" value="Ion_transp-like_CBS"/>
</dbReference>
<sequence>MSSTDFQAQSLWAKLKAILIPPDTNLRESLEDVLEEEAGNDESLTGEELHMLRNLLGFKDVRVEDVMVPRADITAVDEKASLEDLGGLFTESGHSRLPVYKQSLDHPIGMVHIKDLVVMLAGKAPKVPLKALIRDILFAPPSMPALDLLLRMQASRSHMALVVDEYGGTDGLVTIEDLIEEIVGEIEDEYDDQDGPQIVTRSGDILEAQARLPIDQLEEKLGITLVDEDEDIDTLGGLVFTLAGRVPQRGEMIIHKNGIEFEVRDADPRRIKTLRIRRKKVQNKSENDARPSQKLD</sequence>
<dbReference type="PANTHER" id="PTHR22777">
    <property type="entry name" value="HEMOLYSIN-RELATED"/>
    <property type="match status" value="1"/>
</dbReference>
<protein>
    <submittedName>
        <fullName evidence="6">HlyC/CorC family transporter</fullName>
    </submittedName>
</protein>
<keyword evidence="2" id="KW-0677">Repeat</keyword>
<evidence type="ECO:0000256" key="4">
    <source>
        <dbReference type="PROSITE-ProRule" id="PRU00703"/>
    </source>
</evidence>
<dbReference type="Pfam" id="PF03471">
    <property type="entry name" value="CorC_HlyC"/>
    <property type="match status" value="1"/>
</dbReference>